<dbReference type="FunFam" id="3.30.420.10:FF:000045">
    <property type="entry name" value="3'-5' exonuclease DinG"/>
    <property type="match status" value="1"/>
</dbReference>
<dbReference type="SUPFAM" id="SSF53098">
    <property type="entry name" value="Ribonuclease H-like"/>
    <property type="match status" value="1"/>
</dbReference>
<dbReference type="InterPro" id="IPR013520">
    <property type="entry name" value="Ribonucl_H"/>
</dbReference>
<dbReference type="PANTHER" id="PTHR30231">
    <property type="entry name" value="DNA POLYMERASE III SUBUNIT EPSILON"/>
    <property type="match status" value="1"/>
</dbReference>
<dbReference type="GO" id="GO:0008408">
    <property type="term" value="F:3'-5' exonuclease activity"/>
    <property type="evidence" value="ECO:0007669"/>
    <property type="project" value="TreeGrafter"/>
</dbReference>
<dbReference type="InterPro" id="IPR006054">
    <property type="entry name" value="DnaQ"/>
</dbReference>
<dbReference type="GO" id="GO:0005829">
    <property type="term" value="C:cytosol"/>
    <property type="evidence" value="ECO:0007669"/>
    <property type="project" value="TreeGrafter"/>
</dbReference>
<protein>
    <recommendedName>
        <fullName evidence="1">Exonuclease domain-containing protein</fullName>
    </recommendedName>
</protein>
<name>A0A382XVR1_9ZZZZ</name>
<dbReference type="CDD" id="cd06127">
    <property type="entry name" value="DEDDh"/>
    <property type="match status" value="1"/>
</dbReference>
<evidence type="ECO:0000259" key="1">
    <source>
        <dbReference type="SMART" id="SM00479"/>
    </source>
</evidence>
<feature type="domain" description="Exonuclease" evidence="1">
    <location>
        <begin position="37"/>
        <end position="185"/>
    </location>
</feature>
<dbReference type="GO" id="GO:0045004">
    <property type="term" value="P:DNA replication proofreading"/>
    <property type="evidence" value="ECO:0007669"/>
    <property type="project" value="TreeGrafter"/>
</dbReference>
<dbReference type="PANTHER" id="PTHR30231:SF41">
    <property type="entry name" value="DNA POLYMERASE III SUBUNIT EPSILON"/>
    <property type="match status" value="1"/>
</dbReference>
<dbReference type="InterPro" id="IPR012337">
    <property type="entry name" value="RNaseH-like_sf"/>
</dbReference>
<gene>
    <name evidence="2" type="ORF">METZ01_LOCUS427927</name>
</gene>
<dbReference type="GO" id="GO:0003677">
    <property type="term" value="F:DNA binding"/>
    <property type="evidence" value="ECO:0007669"/>
    <property type="project" value="InterPro"/>
</dbReference>
<accession>A0A382XVR1</accession>
<dbReference type="GO" id="GO:0003887">
    <property type="term" value="F:DNA-directed DNA polymerase activity"/>
    <property type="evidence" value="ECO:0007669"/>
    <property type="project" value="InterPro"/>
</dbReference>
<sequence>MLVGRMLAADPRFSCGDDGLWRPVSPDPYARTCGEVDFVVVDLETTGHRGKEAHVTELGAVRLHGARETARMESLVDPGMRIPPYVAKLTGISDDMVAGAASYEEVFRDFVAFSEGAVLVAHDAAFDAEVLDRSSRRWLGRPLGLPTLCTLRLARRLLKGATKFSLDALSEHFVIDGGRRHRAMA</sequence>
<dbReference type="AlphaFoldDB" id="A0A382XVR1"/>
<proteinExistence type="predicted"/>
<dbReference type="EMBL" id="UINC01170833">
    <property type="protein sequence ID" value="SVD75073.1"/>
    <property type="molecule type" value="Genomic_DNA"/>
</dbReference>
<dbReference type="Gene3D" id="3.30.420.10">
    <property type="entry name" value="Ribonuclease H-like superfamily/Ribonuclease H"/>
    <property type="match status" value="1"/>
</dbReference>
<reference evidence="2" key="1">
    <citation type="submission" date="2018-05" db="EMBL/GenBank/DDBJ databases">
        <authorList>
            <person name="Lanie J.A."/>
            <person name="Ng W.-L."/>
            <person name="Kazmierczak K.M."/>
            <person name="Andrzejewski T.M."/>
            <person name="Davidsen T.M."/>
            <person name="Wayne K.J."/>
            <person name="Tettelin H."/>
            <person name="Glass J.I."/>
            <person name="Rusch D."/>
            <person name="Podicherti R."/>
            <person name="Tsui H.-C.T."/>
            <person name="Winkler M.E."/>
        </authorList>
    </citation>
    <scope>NUCLEOTIDE SEQUENCE</scope>
</reference>
<dbReference type="SMART" id="SM00479">
    <property type="entry name" value="EXOIII"/>
    <property type="match status" value="1"/>
</dbReference>
<dbReference type="NCBIfam" id="TIGR00573">
    <property type="entry name" value="dnaq"/>
    <property type="match status" value="1"/>
</dbReference>
<dbReference type="InterPro" id="IPR036397">
    <property type="entry name" value="RNaseH_sf"/>
</dbReference>
<feature type="non-terminal residue" evidence="2">
    <location>
        <position position="185"/>
    </location>
</feature>
<organism evidence="2">
    <name type="scientific">marine metagenome</name>
    <dbReference type="NCBI Taxonomy" id="408172"/>
    <lineage>
        <taxon>unclassified sequences</taxon>
        <taxon>metagenomes</taxon>
        <taxon>ecological metagenomes</taxon>
    </lineage>
</organism>
<evidence type="ECO:0000313" key="2">
    <source>
        <dbReference type="EMBL" id="SVD75073.1"/>
    </source>
</evidence>
<dbReference type="Pfam" id="PF00929">
    <property type="entry name" value="RNase_T"/>
    <property type="match status" value="1"/>
</dbReference>